<dbReference type="InterPro" id="IPR036890">
    <property type="entry name" value="HATPase_C_sf"/>
</dbReference>
<name>A0A3S9W6Z7_9MICO</name>
<dbReference type="SUPFAM" id="SSF55785">
    <property type="entry name" value="PYP-like sensor domain (PAS domain)"/>
    <property type="match status" value="1"/>
</dbReference>
<dbReference type="CDD" id="cd00130">
    <property type="entry name" value="PAS"/>
    <property type="match status" value="1"/>
</dbReference>
<feature type="transmembrane region" description="Helical" evidence="9">
    <location>
        <begin position="46"/>
        <end position="68"/>
    </location>
</feature>
<organism evidence="11 12">
    <name type="scientific">Microbacterium lemovicicum</name>
    <dbReference type="NCBI Taxonomy" id="1072463"/>
    <lineage>
        <taxon>Bacteria</taxon>
        <taxon>Bacillati</taxon>
        <taxon>Actinomycetota</taxon>
        <taxon>Actinomycetes</taxon>
        <taxon>Micrococcales</taxon>
        <taxon>Microbacteriaceae</taxon>
        <taxon>Microbacterium</taxon>
    </lineage>
</organism>
<dbReference type="InterPro" id="IPR036097">
    <property type="entry name" value="HisK_dim/P_sf"/>
</dbReference>
<dbReference type="SUPFAM" id="SSF47384">
    <property type="entry name" value="Homodimeric domain of signal transducing histidine kinase"/>
    <property type="match status" value="1"/>
</dbReference>
<proteinExistence type="predicted"/>
<comment type="catalytic activity">
    <reaction evidence="1">
        <text>ATP + protein L-histidine = ADP + protein N-phospho-L-histidine.</text>
        <dbReference type="EC" id="2.7.13.3"/>
    </reaction>
</comment>
<dbReference type="SUPFAM" id="SSF55874">
    <property type="entry name" value="ATPase domain of HSP90 chaperone/DNA topoisomerase II/histidine kinase"/>
    <property type="match status" value="1"/>
</dbReference>
<feature type="region of interest" description="Disordered" evidence="8">
    <location>
        <begin position="550"/>
        <end position="577"/>
    </location>
</feature>
<comment type="subcellular location">
    <subcellularLocation>
        <location evidence="2">Cell membrane</location>
    </subcellularLocation>
</comment>
<dbReference type="PROSITE" id="PS50109">
    <property type="entry name" value="HIS_KIN"/>
    <property type="match status" value="1"/>
</dbReference>
<keyword evidence="9" id="KW-1133">Transmembrane helix</keyword>
<dbReference type="Gene3D" id="3.30.450.20">
    <property type="entry name" value="PAS domain"/>
    <property type="match status" value="1"/>
</dbReference>
<dbReference type="InterPro" id="IPR004358">
    <property type="entry name" value="Sig_transdc_His_kin-like_C"/>
</dbReference>
<evidence type="ECO:0000256" key="9">
    <source>
        <dbReference type="SAM" id="Phobius"/>
    </source>
</evidence>
<keyword evidence="9" id="KW-0812">Transmembrane</keyword>
<evidence type="ECO:0000313" key="12">
    <source>
        <dbReference type="Proteomes" id="UP000276888"/>
    </source>
</evidence>
<dbReference type="OrthoDB" id="9757990at2"/>
<dbReference type="Pfam" id="PF02518">
    <property type="entry name" value="HATPase_c"/>
    <property type="match status" value="1"/>
</dbReference>
<evidence type="ECO:0000256" key="6">
    <source>
        <dbReference type="ARBA" id="ARBA00022777"/>
    </source>
</evidence>
<dbReference type="Pfam" id="PF00512">
    <property type="entry name" value="HisKA"/>
    <property type="match status" value="1"/>
</dbReference>
<dbReference type="Proteomes" id="UP000276888">
    <property type="component" value="Chromosome"/>
</dbReference>
<dbReference type="InterPro" id="IPR000014">
    <property type="entry name" value="PAS"/>
</dbReference>
<dbReference type="InterPro" id="IPR003661">
    <property type="entry name" value="HisK_dim/P_dom"/>
</dbReference>
<evidence type="ECO:0000256" key="5">
    <source>
        <dbReference type="ARBA" id="ARBA00022679"/>
    </source>
</evidence>
<dbReference type="InterPro" id="IPR005467">
    <property type="entry name" value="His_kinase_dom"/>
</dbReference>
<feature type="transmembrane region" description="Helical" evidence="9">
    <location>
        <begin position="98"/>
        <end position="131"/>
    </location>
</feature>
<evidence type="ECO:0000256" key="2">
    <source>
        <dbReference type="ARBA" id="ARBA00004236"/>
    </source>
</evidence>
<accession>A0A3S9W6Z7</accession>
<protein>
    <recommendedName>
        <fullName evidence="3">histidine kinase</fullName>
        <ecNumber evidence="3">2.7.13.3</ecNumber>
    </recommendedName>
</protein>
<keyword evidence="9" id="KW-0472">Membrane</keyword>
<keyword evidence="5 11" id="KW-0808">Transferase</keyword>
<dbReference type="Gene3D" id="1.10.287.130">
    <property type="match status" value="1"/>
</dbReference>
<dbReference type="Gene3D" id="3.30.565.10">
    <property type="entry name" value="Histidine kinase-like ATPase, C-terminal domain"/>
    <property type="match status" value="1"/>
</dbReference>
<keyword evidence="12" id="KW-1185">Reference proteome</keyword>
<feature type="transmembrane region" description="Helical" evidence="9">
    <location>
        <begin position="74"/>
        <end position="91"/>
    </location>
</feature>
<dbReference type="InterPro" id="IPR003594">
    <property type="entry name" value="HATPase_dom"/>
</dbReference>
<keyword evidence="4" id="KW-0597">Phosphoprotein</keyword>
<dbReference type="PANTHER" id="PTHR43047">
    <property type="entry name" value="TWO-COMPONENT HISTIDINE PROTEIN KINASE"/>
    <property type="match status" value="1"/>
</dbReference>
<dbReference type="GO" id="GO:0005886">
    <property type="term" value="C:plasma membrane"/>
    <property type="evidence" value="ECO:0007669"/>
    <property type="project" value="UniProtKB-SubCell"/>
</dbReference>
<dbReference type="CDD" id="cd00082">
    <property type="entry name" value="HisKA"/>
    <property type="match status" value="1"/>
</dbReference>
<dbReference type="SMART" id="SM00388">
    <property type="entry name" value="HisKA"/>
    <property type="match status" value="1"/>
</dbReference>
<evidence type="ECO:0000259" key="10">
    <source>
        <dbReference type="PROSITE" id="PS50109"/>
    </source>
</evidence>
<dbReference type="AlphaFoldDB" id="A0A3S9W6Z7"/>
<dbReference type="PANTHER" id="PTHR43047:SF72">
    <property type="entry name" value="OSMOSENSING HISTIDINE PROTEIN KINASE SLN1"/>
    <property type="match status" value="1"/>
</dbReference>
<dbReference type="RefSeq" id="WP_127094645.1">
    <property type="nucleotide sequence ID" value="NZ_CP031423.1"/>
</dbReference>
<keyword evidence="7" id="KW-0902">Two-component regulatory system</keyword>
<evidence type="ECO:0000256" key="8">
    <source>
        <dbReference type="SAM" id="MobiDB-lite"/>
    </source>
</evidence>
<feature type="transmembrane region" description="Helical" evidence="9">
    <location>
        <begin position="20"/>
        <end position="39"/>
    </location>
</feature>
<evidence type="ECO:0000256" key="4">
    <source>
        <dbReference type="ARBA" id="ARBA00022553"/>
    </source>
</evidence>
<evidence type="ECO:0000256" key="7">
    <source>
        <dbReference type="ARBA" id="ARBA00023012"/>
    </source>
</evidence>
<sequence>MPDTDTSTHPIATRTTSIWLSQLLLAIVVVVVVLLVQSVSPETVDLWTFTVGVSLVVVLTGVALAVPWQRFPPVTVLSIPFLDILAVGIMTRETTVDFAFLWVFPVIWIATYFPLWATGIGLSGIGVMVLIEEAQREENAAGTLRLVVVTLSLTFIAISTHTASRQTRAFKRLLRREANRLSETLGRSKRQEREVSRVLGSVDVGVVRLSADGDIVEANLTYRELYDVAPLDPQLVARSVEYDDYQGRPLARADRPLVRSRAGEQFEDLRTWLFTADGSWRALSQTALRLPDDHDLAAGESLLVVHDITPMVSAERARDSLATRVSHELRNPLTTVLGYSDLVLEDESLDPKVRERIEAINSAAERMMRLANQILQSGRQARMTESAVTSTDLAAVVAESVESLAPTALGAGVVVDFAPSEGVIVRGDAFRLRQVGDNLLSNAIKYTPKGGRVLVDVHISETPTGQAGTSPPPSAVLRITDTGIGMEQDEVARVFEPYFRSAAAEQSTIVGTGLGMGIVQSLVTQHGGTVVVESSPGRGTTVTVQIPLDDSPAADEAGAFPPGLGAGASAEGGRRVS</sequence>
<dbReference type="PRINTS" id="PR00344">
    <property type="entry name" value="BCTRLSENSOR"/>
</dbReference>
<feature type="domain" description="Histidine kinase" evidence="10">
    <location>
        <begin position="324"/>
        <end position="550"/>
    </location>
</feature>
<reference evidence="11 12" key="1">
    <citation type="submission" date="2018-08" db="EMBL/GenBank/DDBJ databases">
        <title>Microbacterium lemovicicum sp. nov., a bacterium isolated from a natural uranium-rich soil.</title>
        <authorList>
            <person name="ORTET P."/>
        </authorList>
    </citation>
    <scope>NUCLEOTIDE SEQUENCE [LARGE SCALE GENOMIC DNA]</scope>
    <source>
        <strain evidence="11 12">Viu22</strain>
    </source>
</reference>
<keyword evidence="6" id="KW-0418">Kinase</keyword>
<feature type="transmembrane region" description="Helical" evidence="9">
    <location>
        <begin position="143"/>
        <end position="163"/>
    </location>
</feature>
<dbReference type="InterPro" id="IPR035965">
    <property type="entry name" value="PAS-like_dom_sf"/>
</dbReference>
<evidence type="ECO:0000256" key="3">
    <source>
        <dbReference type="ARBA" id="ARBA00012438"/>
    </source>
</evidence>
<gene>
    <name evidence="11" type="primary">phoR</name>
    <name evidence="11" type="ORF">CVS47_00478</name>
</gene>
<evidence type="ECO:0000256" key="1">
    <source>
        <dbReference type="ARBA" id="ARBA00000085"/>
    </source>
</evidence>
<dbReference type="SMART" id="SM00387">
    <property type="entry name" value="HATPase_c"/>
    <property type="match status" value="1"/>
</dbReference>
<dbReference type="EC" id="2.7.13.3" evidence="3"/>
<dbReference type="KEGG" id="mlv:CVS47_00478"/>
<evidence type="ECO:0000313" key="11">
    <source>
        <dbReference type="EMBL" id="AZS35880.1"/>
    </source>
</evidence>
<dbReference type="EMBL" id="CP031423">
    <property type="protein sequence ID" value="AZS35880.1"/>
    <property type="molecule type" value="Genomic_DNA"/>
</dbReference>
<dbReference type="GO" id="GO:0009927">
    <property type="term" value="F:histidine phosphotransfer kinase activity"/>
    <property type="evidence" value="ECO:0007669"/>
    <property type="project" value="TreeGrafter"/>
</dbReference>
<dbReference type="GO" id="GO:0000155">
    <property type="term" value="F:phosphorelay sensor kinase activity"/>
    <property type="evidence" value="ECO:0007669"/>
    <property type="project" value="InterPro"/>
</dbReference>
<dbReference type="CDD" id="cd00075">
    <property type="entry name" value="HATPase"/>
    <property type="match status" value="1"/>
</dbReference>
<feature type="compositionally biased region" description="Low complexity" evidence="8">
    <location>
        <begin position="557"/>
        <end position="569"/>
    </location>
</feature>